<name>A0AAW2Z8S5_9EUKA</name>
<dbReference type="EMBL" id="JAOPGA020001107">
    <property type="protein sequence ID" value="KAL0485121.1"/>
    <property type="molecule type" value="Genomic_DNA"/>
</dbReference>
<dbReference type="PANTHER" id="PTHR13023:SF3">
    <property type="entry name" value="SOLUBLE CALCIUM-ACTIVATED NUCLEOTIDASE 1"/>
    <property type="match status" value="1"/>
</dbReference>
<dbReference type="GO" id="GO:0030166">
    <property type="term" value="P:proteoglycan biosynthetic process"/>
    <property type="evidence" value="ECO:0007669"/>
    <property type="project" value="TreeGrafter"/>
</dbReference>
<keyword evidence="3" id="KW-0378">Hydrolase</keyword>
<dbReference type="SUPFAM" id="SSF101887">
    <property type="entry name" value="Apyrase"/>
    <property type="match status" value="1"/>
</dbReference>
<evidence type="ECO:0000313" key="8">
    <source>
        <dbReference type="Proteomes" id="UP001431209"/>
    </source>
</evidence>
<evidence type="ECO:0000313" key="7">
    <source>
        <dbReference type="EMBL" id="KAL0485121.1"/>
    </source>
</evidence>
<gene>
    <name evidence="7" type="ORF">AKO1_004322</name>
</gene>
<comment type="caution">
    <text evidence="7">The sequence shown here is derived from an EMBL/GenBank/DDBJ whole genome shotgun (WGS) entry which is preliminary data.</text>
</comment>
<dbReference type="GO" id="GO:0004382">
    <property type="term" value="F:GDP phosphatase activity"/>
    <property type="evidence" value="ECO:0007669"/>
    <property type="project" value="TreeGrafter"/>
</dbReference>
<evidence type="ECO:0000256" key="4">
    <source>
        <dbReference type="ARBA" id="ARBA00022837"/>
    </source>
</evidence>
<sequence length="120" mass="13653">MKLLNGATITKDGSYLPRRVSFKAYDQLLDEERGSNWIISADENFEHIRLNKIGVVTPTRGFSTMKFIPGRPNEIIAIKSEEIKAKDLNKSYLTVFSLDGKILLPETYIADEKIEGIEIY</sequence>
<evidence type="ECO:0000256" key="6">
    <source>
        <dbReference type="PIRSR" id="PIRSR609283-1"/>
    </source>
</evidence>
<dbReference type="Gene3D" id="2.120.10.100">
    <property type="entry name" value="Apyrase"/>
    <property type="match status" value="1"/>
</dbReference>
<comment type="similarity">
    <text evidence="5">Belongs to the apyrase family.</text>
</comment>
<proteinExistence type="inferred from homology"/>
<evidence type="ECO:0000256" key="3">
    <source>
        <dbReference type="ARBA" id="ARBA00022801"/>
    </source>
</evidence>
<dbReference type="PANTHER" id="PTHR13023">
    <property type="entry name" value="APYRASE"/>
    <property type="match status" value="1"/>
</dbReference>
<dbReference type="GO" id="GO:0005509">
    <property type="term" value="F:calcium ion binding"/>
    <property type="evidence" value="ECO:0007669"/>
    <property type="project" value="InterPro"/>
</dbReference>
<protein>
    <submittedName>
        <fullName evidence="7">Soluble calcium-activated nucleotidase</fullName>
    </submittedName>
</protein>
<feature type="binding site" evidence="6">
    <location>
        <position position="115"/>
    </location>
    <ligand>
        <name>Ca(2+)</name>
        <dbReference type="ChEBI" id="CHEBI:29108"/>
    </ligand>
</feature>
<dbReference type="InterPro" id="IPR036258">
    <property type="entry name" value="Apyrase_sf"/>
</dbReference>
<reference evidence="7 8" key="1">
    <citation type="submission" date="2024-03" db="EMBL/GenBank/DDBJ databases">
        <title>The Acrasis kona genome and developmental transcriptomes reveal deep origins of eukaryotic multicellular pathways.</title>
        <authorList>
            <person name="Sheikh S."/>
            <person name="Fu C.-J."/>
            <person name="Brown M.W."/>
            <person name="Baldauf S.L."/>
        </authorList>
    </citation>
    <scope>NUCLEOTIDE SEQUENCE [LARGE SCALE GENOMIC DNA]</scope>
    <source>
        <strain evidence="7 8">ATCC MYA-3509</strain>
    </source>
</reference>
<dbReference type="InterPro" id="IPR009283">
    <property type="entry name" value="Apyrase"/>
</dbReference>
<dbReference type="GO" id="GO:0045134">
    <property type="term" value="F:UDP phosphatase activity"/>
    <property type="evidence" value="ECO:0007669"/>
    <property type="project" value="TreeGrafter"/>
</dbReference>
<comment type="cofactor">
    <cofactor evidence="1 6">
        <name>Ca(2+)</name>
        <dbReference type="ChEBI" id="CHEBI:29108"/>
    </cofactor>
</comment>
<dbReference type="Proteomes" id="UP001431209">
    <property type="component" value="Unassembled WGS sequence"/>
</dbReference>
<evidence type="ECO:0000256" key="1">
    <source>
        <dbReference type="ARBA" id="ARBA00001913"/>
    </source>
</evidence>
<evidence type="ECO:0000256" key="5">
    <source>
        <dbReference type="ARBA" id="ARBA00025738"/>
    </source>
</evidence>
<accession>A0AAW2Z8S5</accession>
<keyword evidence="2 6" id="KW-0479">Metal-binding</keyword>
<evidence type="ECO:0000256" key="2">
    <source>
        <dbReference type="ARBA" id="ARBA00022723"/>
    </source>
</evidence>
<keyword evidence="8" id="KW-1185">Reference proteome</keyword>
<keyword evidence="4 6" id="KW-0106">Calcium</keyword>
<dbReference type="AlphaFoldDB" id="A0AAW2Z8S5"/>
<organism evidence="7 8">
    <name type="scientific">Acrasis kona</name>
    <dbReference type="NCBI Taxonomy" id="1008807"/>
    <lineage>
        <taxon>Eukaryota</taxon>
        <taxon>Discoba</taxon>
        <taxon>Heterolobosea</taxon>
        <taxon>Tetramitia</taxon>
        <taxon>Eutetramitia</taxon>
        <taxon>Acrasidae</taxon>
        <taxon>Acrasis</taxon>
    </lineage>
</organism>
<feature type="binding site" evidence="6">
    <location>
        <position position="63"/>
    </location>
    <ligand>
        <name>Ca(2+)</name>
        <dbReference type="ChEBI" id="CHEBI:29108"/>
    </ligand>
</feature>
<dbReference type="Pfam" id="PF06079">
    <property type="entry name" value="Apyrase"/>
    <property type="match status" value="1"/>
</dbReference>